<dbReference type="NCBIfam" id="TIGR00496">
    <property type="entry name" value="frr"/>
    <property type="match status" value="1"/>
</dbReference>
<comment type="similarity">
    <text evidence="1">Belongs to the RRF family.</text>
</comment>
<dbReference type="SUPFAM" id="SSF55194">
    <property type="entry name" value="Ribosome recycling factor, RRF"/>
    <property type="match status" value="1"/>
</dbReference>
<name>A0A1G2QG42_9BACT</name>
<evidence type="ECO:0000256" key="1">
    <source>
        <dbReference type="ARBA" id="ARBA00005912"/>
    </source>
</evidence>
<dbReference type="Proteomes" id="UP000176222">
    <property type="component" value="Unassembled WGS sequence"/>
</dbReference>
<dbReference type="GO" id="GO:0006412">
    <property type="term" value="P:translation"/>
    <property type="evidence" value="ECO:0007669"/>
    <property type="project" value="UniProtKB-KW"/>
</dbReference>
<keyword evidence="2" id="KW-0648">Protein biosynthesis</keyword>
<dbReference type="PANTHER" id="PTHR20982:SF3">
    <property type="entry name" value="MITOCHONDRIAL RIBOSOME RECYCLING FACTOR PSEUDO 1"/>
    <property type="match status" value="1"/>
</dbReference>
<dbReference type="Pfam" id="PF01765">
    <property type="entry name" value="RRF"/>
    <property type="match status" value="1"/>
</dbReference>
<dbReference type="GO" id="GO:0043023">
    <property type="term" value="F:ribosomal large subunit binding"/>
    <property type="evidence" value="ECO:0007669"/>
    <property type="project" value="TreeGrafter"/>
</dbReference>
<gene>
    <name evidence="4" type="ORF">A2370_00670</name>
</gene>
<dbReference type="EMBL" id="MHTH01000006">
    <property type="protein sequence ID" value="OHA59019.1"/>
    <property type="molecule type" value="Genomic_DNA"/>
</dbReference>
<proteinExistence type="inferred from homology"/>
<feature type="domain" description="Ribosome recycling factor" evidence="3">
    <location>
        <begin position="22"/>
        <end position="181"/>
    </location>
</feature>
<dbReference type="InterPro" id="IPR036191">
    <property type="entry name" value="RRF_sf"/>
</dbReference>
<dbReference type="Gene3D" id="3.30.1360.40">
    <property type="match status" value="1"/>
</dbReference>
<dbReference type="PANTHER" id="PTHR20982">
    <property type="entry name" value="RIBOSOME RECYCLING FACTOR"/>
    <property type="match status" value="1"/>
</dbReference>
<dbReference type="AlphaFoldDB" id="A0A1G2QG42"/>
<dbReference type="Gene3D" id="1.10.132.20">
    <property type="entry name" value="Ribosome-recycling factor"/>
    <property type="match status" value="1"/>
</dbReference>
<evidence type="ECO:0000313" key="5">
    <source>
        <dbReference type="Proteomes" id="UP000176222"/>
    </source>
</evidence>
<dbReference type="InterPro" id="IPR023584">
    <property type="entry name" value="Ribosome_recyc_fac_dom"/>
</dbReference>
<accession>A0A1G2QG42</accession>
<dbReference type="FunFam" id="3.30.1360.40:FF:000001">
    <property type="entry name" value="Ribosome-recycling factor"/>
    <property type="match status" value="1"/>
</dbReference>
<reference evidence="4 5" key="1">
    <citation type="journal article" date="2016" name="Nat. Commun.">
        <title>Thousands of microbial genomes shed light on interconnected biogeochemical processes in an aquifer system.</title>
        <authorList>
            <person name="Anantharaman K."/>
            <person name="Brown C.T."/>
            <person name="Hug L.A."/>
            <person name="Sharon I."/>
            <person name="Castelle C.J."/>
            <person name="Probst A.J."/>
            <person name="Thomas B.C."/>
            <person name="Singh A."/>
            <person name="Wilkins M.J."/>
            <person name="Karaoz U."/>
            <person name="Brodie E.L."/>
            <person name="Williams K.H."/>
            <person name="Hubbard S.S."/>
            <person name="Banfield J.F."/>
        </authorList>
    </citation>
    <scope>NUCLEOTIDE SEQUENCE [LARGE SCALE GENOMIC DNA]</scope>
</reference>
<evidence type="ECO:0000259" key="3">
    <source>
        <dbReference type="Pfam" id="PF01765"/>
    </source>
</evidence>
<comment type="caution">
    <text evidence="4">The sequence shown here is derived from an EMBL/GenBank/DDBJ whole genome shotgun (WGS) entry which is preliminary data.</text>
</comment>
<sequence length="183" mass="20328">MAYNFSELKTHLADIEVWLAGEYSGVRTGKASPALLDSVLVDSYGSKLPIKHVAAIGIEDALTLRITPWDKSQVKGIESAIAAANIGVSTAPDSDGIRVIFPTLTEERRKMLTKLTNEKLEEARVSLRKEREKVWNEIQVMEKNGGIGEDVKFRLKDELQKIVDDGNTKFDSLASKKREEIEG</sequence>
<protein>
    <submittedName>
        <fullName evidence="4">Ribosome recycling factor</fullName>
    </submittedName>
</protein>
<dbReference type="InterPro" id="IPR002661">
    <property type="entry name" value="Ribosome_recyc_fac"/>
</dbReference>
<evidence type="ECO:0000313" key="4">
    <source>
        <dbReference type="EMBL" id="OHA59019.1"/>
    </source>
</evidence>
<organism evidence="4 5">
    <name type="scientific">Candidatus Vogelbacteria bacterium RIFOXYB1_FULL_42_16</name>
    <dbReference type="NCBI Taxonomy" id="1802436"/>
    <lineage>
        <taxon>Bacteria</taxon>
        <taxon>Candidatus Vogeliibacteriota</taxon>
    </lineage>
</organism>
<evidence type="ECO:0000256" key="2">
    <source>
        <dbReference type="ARBA" id="ARBA00022917"/>
    </source>
</evidence>
<dbReference type="STRING" id="1802436.A2370_00670"/>